<accession>A0A6N2KGA1</accession>
<reference evidence="1" key="1">
    <citation type="submission" date="2019-03" db="EMBL/GenBank/DDBJ databases">
        <authorList>
            <person name="Mank J."/>
            <person name="Almeida P."/>
        </authorList>
    </citation>
    <scope>NUCLEOTIDE SEQUENCE</scope>
    <source>
        <strain evidence="1">78183</strain>
    </source>
</reference>
<proteinExistence type="predicted"/>
<protein>
    <submittedName>
        <fullName evidence="1">Uncharacterized protein</fullName>
    </submittedName>
</protein>
<evidence type="ECO:0000313" key="1">
    <source>
        <dbReference type="EMBL" id="VFU27502.1"/>
    </source>
</evidence>
<organism evidence="1">
    <name type="scientific">Salix viminalis</name>
    <name type="common">Common osier</name>
    <name type="synonym">Basket willow</name>
    <dbReference type="NCBI Taxonomy" id="40686"/>
    <lineage>
        <taxon>Eukaryota</taxon>
        <taxon>Viridiplantae</taxon>
        <taxon>Streptophyta</taxon>
        <taxon>Embryophyta</taxon>
        <taxon>Tracheophyta</taxon>
        <taxon>Spermatophyta</taxon>
        <taxon>Magnoliopsida</taxon>
        <taxon>eudicotyledons</taxon>
        <taxon>Gunneridae</taxon>
        <taxon>Pentapetalae</taxon>
        <taxon>rosids</taxon>
        <taxon>fabids</taxon>
        <taxon>Malpighiales</taxon>
        <taxon>Salicaceae</taxon>
        <taxon>Saliceae</taxon>
        <taxon>Salix</taxon>
    </lineage>
</organism>
<dbReference type="AlphaFoldDB" id="A0A6N2KGA1"/>
<gene>
    <name evidence="1" type="ORF">SVIM_LOCUS83079</name>
</gene>
<name>A0A6N2KGA1_SALVM</name>
<dbReference type="EMBL" id="CAADRP010000369">
    <property type="protein sequence ID" value="VFU27502.1"/>
    <property type="molecule type" value="Genomic_DNA"/>
</dbReference>
<sequence length="168" mass="18159">MAAHFQATEEKWPSSSISHIIIHQLLGENRKSVLHCKCFSILVRSERQLLPPIELTLKQVDTGSMNQNGAPVLTEDSINRGDIVSTVGVAVKIKVNDASVDGDAGDVVMRTEIMDCLASVEGESIQERADGFDKADVIQVSNGGGDKVNEMKDEGKLPVIDVDLTDSE</sequence>